<dbReference type="HOGENOM" id="CLU_2558129_0_0_1"/>
<protein>
    <submittedName>
        <fullName evidence="1">Uncharacterized protein</fullName>
    </submittedName>
</protein>
<keyword evidence="2" id="KW-1185">Reference proteome</keyword>
<organism evidence="1 2">
    <name type="scientific">Claviceps purpurea (strain 20.1)</name>
    <name type="common">Ergot fungus</name>
    <name type="synonym">Sphacelia segetum</name>
    <dbReference type="NCBI Taxonomy" id="1111077"/>
    <lineage>
        <taxon>Eukaryota</taxon>
        <taxon>Fungi</taxon>
        <taxon>Dikarya</taxon>
        <taxon>Ascomycota</taxon>
        <taxon>Pezizomycotina</taxon>
        <taxon>Sordariomycetes</taxon>
        <taxon>Hypocreomycetidae</taxon>
        <taxon>Hypocreales</taxon>
        <taxon>Clavicipitaceae</taxon>
        <taxon>Claviceps</taxon>
    </lineage>
</organism>
<reference evidence="1 2" key="1">
    <citation type="journal article" date="2013" name="PLoS Genet.">
        <title>Plant-symbiotic fungi as chemical engineers: Multi-genome analysis of the Clavicipitaceae reveals dynamics of alkaloid loci.</title>
        <authorList>
            <person name="Schardl C.L."/>
            <person name="Young C.A."/>
            <person name="Hesse U."/>
            <person name="Amyotte S.G."/>
            <person name="Andreeva K."/>
            <person name="Calie P.J."/>
            <person name="Fleetwood D.J."/>
            <person name="Haws D.C."/>
            <person name="Moore N."/>
            <person name="Oeser B."/>
            <person name="Panaccione D.G."/>
            <person name="Schweri K.K."/>
            <person name="Voisey C.R."/>
            <person name="Farman M.L."/>
            <person name="Jaromczyk J.W."/>
            <person name="Roe B.A."/>
            <person name="O'Sullivan D.M."/>
            <person name="Scott B."/>
            <person name="Tudzynski P."/>
            <person name="An Z."/>
            <person name="Arnaoudova E.G."/>
            <person name="Bullock C.T."/>
            <person name="Charlton N.D."/>
            <person name="Chen L."/>
            <person name="Cox M."/>
            <person name="Dinkins R.D."/>
            <person name="Florea S."/>
            <person name="Glenn A.E."/>
            <person name="Gordon A."/>
            <person name="Gueldener U."/>
            <person name="Harris D.R."/>
            <person name="Hollin W."/>
            <person name="Jaromczyk J."/>
            <person name="Johnson R.D."/>
            <person name="Khan A.K."/>
            <person name="Leistner E."/>
            <person name="Leuchtmann A."/>
            <person name="Li C."/>
            <person name="Liu J."/>
            <person name="Liu J."/>
            <person name="Liu M."/>
            <person name="Mace W."/>
            <person name="Machado C."/>
            <person name="Nagabhyru P."/>
            <person name="Pan J."/>
            <person name="Schmid J."/>
            <person name="Sugawara K."/>
            <person name="Steiner U."/>
            <person name="Takach J.E."/>
            <person name="Tanaka E."/>
            <person name="Webb J.S."/>
            <person name="Wilson E.V."/>
            <person name="Wiseman J.L."/>
            <person name="Yoshida R."/>
            <person name="Zeng Z."/>
        </authorList>
    </citation>
    <scope>NUCLEOTIDE SEQUENCE [LARGE SCALE GENOMIC DNA]</scope>
    <source>
        <strain evidence="1 2">20.1</strain>
    </source>
</reference>
<dbReference type="VEuPathDB" id="FungiDB:CPUR_08758"/>
<gene>
    <name evidence="1" type="ORF">CPUR_08758</name>
</gene>
<proteinExistence type="predicted"/>
<evidence type="ECO:0000313" key="1">
    <source>
        <dbReference type="EMBL" id="CCE34819.1"/>
    </source>
</evidence>
<name>M1WIP1_CLAP2</name>
<dbReference type="EMBL" id="CAGA01000123">
    <property type="protein sequence ID" value="CCE34819.1"/>
    <property type="molecule type" value="Genomic_DNA"/>
</dbReference>
<accession>M1WIP1</accession>
<sequence>MAPLRFAKNGSASLRQKWLRFASPNIVSLCVAFHALRGVSVRIYKANQVPNHANAVTRFLIGIGLTAADVTAPKRDTLQKEI</sequence>
<dbReference type="Proteomes" id="UP000016801">
    <property type="component" value="Unassembled WGS sequence"/>
</dbReference>
<dbReference type="AlphaFoldDB" id="M1WIP1"/>
<comment type="caution">
    <text evidence="1">The sequence shown here is derived from an EMBL/GenBank/DDBJ whole genome shotgun (WGS) entry which is preliminary data.</text>
</comment>
<evidence type="ECO:0000313" key="2">
    <source>
        <dbReference type="Proteomes" id="UP000016801"/>
    </source>
</evidence>